<dbReference type="OrthoDB" id="2016913at2759"/>
<reference evidence="1 2" key="1">
    <citation type="submission" date="2019-06" db="EMBL/GenBank/DDBJ databases">
        <title>A chromosomal-level reference genome of Carpinus fangiana (Coryloideae, Betulaceae).</title>
        <authorList>
            <person name="Yang X."/>
            <person name="Wang Z."/>
            <person name="Zhang L."/>
            <person name="Hao G."/>
            <person name="Liu J."/>
            <person name="Yang Y."/>
        </authorList>
    </citation>
    <scope>NUCLEOTIDE SEQUENCE [LARGE SCALE GENOMIC DNA]</scope>
    <source>
        <strain evidence="1">Cfa_2016G</strain>
        <tissue evidence="1">Leaf</tissue>
    </source>
</reference>
<comment type="caution">
    <text evidence="1">The sequence shown here is derived from an EMBL/GenBank/DDBJ whole genome shotgun (WGS) entry which is preliminary data.</text>
</comment>
<gene>
    <name evidence="1" type="ORF">FH972_023678</name>
</gene>
<organism evidence="1 2">
    <name type="scientific">Carpinus fangiana</name>
    <dbReference type="NCBI Taxonomy" id="176857"/>
    <lineage>
        <taxon>Eukaryota</taxon>
        <taxon>Viridiplantae</taxon>
        <taxon>Streptophyta</taxon>
        <taxon>Embryophyta</taxon>
        <taxon>Tracheophyta</taxon>
        <taxon>Spermatophyta</taxon>
        <taxon>Magnoliopsida</taxon>
        <taxon>eudicotyledons</taxon>
        <taxon>Gunneridae</taxon>
        <taxon>Pentapetalae</taxon>
        <taxon>rosids</taxon>
        <taxon>fabids</taxon>
        <taxon>Fagales</taxon>
        <taxon>Betulaceae</taxon>
        <taxon>Carpinus</taxon>
    </lineage>
</organism>
<accession>A0A5N6KWD6</accession>
<evidence type="ECO:0000313" key="1">
    <source>
        <dbReference type="EMBL" id="KAB8349659.1"/>
    </source>
</evidence>
<keyword evidence="2" id="KW-1185">Reference proteome</keyword>
<dbReference type="InterPro" id="IPR011989">
    <property type="entry name" value="ARM-like"/>
</dbReference>
<dbReference type="Gene3D" id="1.25.10.10">
    <property type="entry name" value="Leucine-rich Repeat Variant"/>
    <property type="match status" value="1"/>
</dbReference>
<sequence length="139" mass="15827">MATRLVSSWLWKQVPRQQLSTNLYEWVYNIIKGYSQPVDDPDIALRIVEFLERIISNESEQLMQLDEGVLETYFLYVLGTLQIHNPLPKAAAAKFWITFMGFKADQSQAKLVALQLSVGPALTKAFLAAWRPVRGSTLL</sequence>
<protein>
    <submittedName>
        <fullName evidence="1">Uncharacterized protein</fullName>
    </submittedName>
</protein>
<dbReference type="EMBL" id="VIBQ01000014">
    <property type="protein sequence ID" value="KAB8349659.1"/>
    <property type="molecule type" value="Genomic_DNA"/>
</dbReference>
<evidence type="ECO:0000313" key="2">
    <source>
        <dbReference type="Proteomes" id="UP000327013"/>
    </source>
</evidence>
<dbReference type="Proteomes" id="UP000327013">
    <property type="component" value="Unassembled WGS sequence"/>
</dbReference>
<proteinExistence type="predicted"/>
<dbReference type="AlphaFoldDB" id="A0A5N6KWD6"/>
<name>A0A5N6KWD6_9ROSI</name>